<dbReference type="PANTHER" id="PTHR45436:SF5">
    <property type="entry name" value="SENSOR HISTIDINE KINASE TRCS"/>
    <property type="match status" value="1"/>
</dbReference>
<dbReference type="InterPro" id="IPR036890">
    <property type="entry name" value="HATPase_C_sf"/>
</dbReference>
<comment type="subcellular location">
    <subcellularLocation>
        <location evidence="2">Membrane</location>
    </subcellularLocation>
</comment>
<dbReference type="SUPFAM" id="SSF47384">
    <property type="entry name" value="Homodimeric domain of signal transducing histidine kinase"/>
    <property type="match status" value="1"/>
</dbReference>
<dbReference type="SMART" id="SM00387">
    <property type="entry name" value="HATPase_c"/>
    <property type="match status" value="1"/>
</dbReference>
<dbReference type="AlphaFoldDB" id="A0A841I2A1"/>
<dbReference type="PROSITE" id="PS50885">
    <property type="entry name" value="HAMP"/>
    <property type="match status" value="1"/>
</dbReference>
<evidence type="ECO:0000259" key="13">
    <source>
        <dbReference type="PROSITE" id="PS50885"/>
    </source>
</evidence>
<dbReference type="PRINTS" id="PR00344">
    <property type="entry name" value="BCTRLSENSOR"/>
</dbReference>
<keyword evidence="6 11" id="KW-0812">Transmembrane</keyword>
<keyword evidence="15" id="KW-1185">Reference proteome</keyword>
<dbReference type="GO" id="GO:0000155">
    <property type="term" value="F:phosphorelay sensor kinase activity"/>
    <property type="evidence" value="ECO:0007669"/>
    <property type="project" value="InterPro"/>
</dbReference>
<gene>
    <name evidence="14" type="ORF">HNR42_003411</name>
</gene>
<dbReference type="InterPro" id="IPR050428">
    <property type="entry name" value="TCS_sensor_his_kinase"/>
</dbReference>
<dbReference type="InterPro" id="IPR005467">
    <property type="entry name" value="His_kinase_dom"/>
</dbReference>
<evidence type="ECO:0000256" key="8">
    <source>
        <dbReference type="ARBA" id="ARBA00022989"/>
    </source>
</evidence>
<feature type="transmembrane region" description="Helical" evidence="11">
    <location>
        <begin position="25"/>
        <end position="53"/>
    </location>
</feature>
<dbReference type="InterPro" id="IPR003594">
    <property type="entry name" value="HATPase_dom"/>
</dbReference>
<evidence type="ECO:0000256" key="11">
    <source>
        <dbReference type="SAM" id="Phobius"/>
    </source>
</evidence>
<accession>A0A841I2A1</accession>
<keyword evidence="5" id="KW-0808">Transferase</keyword>
<keyword evidence="4" id="KW-0597">Phosphoprotein</keyword>
<reference evidence="14 15" key="1">
    <citation type="submission" date="2020-08" db="EMBL/GenBank/DDBJ databases">
        <title>Genomic Encyclopedia of Type Strains, Phase IV (KMG-IV): sequencing the most valuable type-strain genomes for metagenomic binning, comparative biology and taxonomic classification.</title>
        <authorList>
            <person name="Goeker M."/>
        </authorList>
    </citation>
    <scope>NUCLEOTIDE SEQUENCE [LARGE SCALE GENOMIC DNA]</scope>
    <source>
        <strain evidence="14 15">DSM 21458</strain>
    </source>
</reference>
<sequence>MAERSRTQAHPAELRRPKRWRNMSLRLRLALIYTSLSVVLVVMFGALTSYLLLGAFERQFVTRLNEQADVIAFNWNNPALALNQNPRVPSGALIQITDAQGRVLVTSSPILEGRPALPLGRVMLDGVSVRAVARAYDLGGGRIWVGLPDDSVSAARSTALGLLSVGAVVSAILTLLVGLVVGRRALAGLESAARSADALEATDTSLIPLPPRRDEVYRLVAAINRLLERIWTQQAFEKKFIGQTAHELGAPLTSLQGYLQRARLHAPSRELEQAIKVASELQFVSQDLMQLARGRSDLTLVWHYISARTLQDRLARLVENLTFSGDWDIFVLCDPDRLVQALRNVAANARRAAGQLGWVNVNLERSEHQLCFIVRDSGPGLPEGAETQIFEAFYSRSNSSGLGLSVASQIMALHGGEIRARNHPDGGAEFTLVLPIQAEEEDEDLEEEAAL</sequence>
<organism evidence="14 15">
    <name type="scientific">Deinobacterium chartae</name>
    <dbReference type="NCBI Taxonomy" id="521158"/>
    <lineage>
        <taxon>Bacteria</taxon>
        <taxon>Thermotogati</taxon>
        <taxon>Deinococcota</taxon>
        <taxon>Deinococci</taxon>
        <taxon>Deinococcales</taxon>
        <taxon>Deinococcaceae</taxon>
        <taxon>Deinobacterium</taxon>
    </lineage>
</organism>
<evidence type="ECO:0000256" key="3">
    <source>
        <dbReference type="ARBA" id="ARBA00012438"/>
    </source>
</evidence>
<dbReference type="SUPFAM" id="SSF55874">
    <property type="entry name" value="ATPase domain of HSP90 chaperone/DNA topoisomerase II/histidine kinase"/>
    <property type="match status" value="1"/>
</dbReference>
<feature type="transmembrane region" description="Helical" evidence="11">
    <location>
        <begin position="159"/>
        <end position="181"/>
    </location>
</feature>
<proteinExistence type="predicted"/>
<dbReference type="GO" id="GO:0005886">
    <property type="term" value="C:plasma membrane"/>
    <property type="evidence" value="ECO:0007669"/>
    <property type="project" value="TreeGrafter"/>
</dbReference>
<dbReference type="Proteomes" id="UP000569951">
    <property type="component" value="Unassembled WGS sequence"/>
</dbReference>
<dbReference type="PANTHER" id="PTHR45436">
    <property type="entry name" value="SENSOR HISTIDINE KINASE YKOH"/>
    <property type="match status" value="1"/>
</dbReference>
<evidence type="ECO:0000256" key="7">
    <source>
        <dbReference type="ARBA" id="ARBA00022777"/>
    </source>
</evidence>
<evidence type="ECO:0000256" key="4">
    <source>
        <dbReference type="ARBA" id="ARBA00022553"/>
    </source>
</evidence>
<dbReference type="InterPro" id="IPR003661">
    <property type="entry name" value="HisK_dim/P_dom"/>
</dbReference>
<dbReference type="CDD" id="cd00082">
    <property type="entry name" value="HisKA"/>
    <property type="match status" value="1"/>
</dbReference>
<dbReference type="Gene3D" id="3.30.565.10">
    <property type="entry name" value="Histidine kinase-like ATPase, C-terminal domain"/>
    <property type="match status" value="1"/>
</dbReference>
<dbReference type="InterPro" id="IPR003660">
    <property type="entry name" value="HAMP_dom"/>
</dbReference>
<evidence type="ECO:0000256" key="5">
    <source>
        <dbReference type="ARBA" id="ARBA00022679"/>
    </source>
</evidence>
<evidence type="ECO:0000259" key="12">
    <source>
        <dbReference type="PROSITE" id="PS50109"/>
    </source>
</evidence>
<protein>
    <recommendedName>
        <fullName evidence="3">histidine kinase</fullName>
        <ecNumber evidence="3">2.7.13.3</ecNumber>
    </recommendedName>
</protein>
<keyword evidence="7 14" id="KW-0418">Kinase</keyword>
<keyword evidence="10 11" id="KW-0472">Membrane</keyword>
<dbReference type="InterPro" id="IPR004358">
    <property type="entry name" value="Sig_transdc_His_kin-like_C"/>
</dbReference>
<dbReference type="PROSITE" id="PS50109">
    <property type="entry name" value="HIS_KIN"/>
    <property type="match status" value="1"/>
</dbReference>
<dbReference type="SMART" id="SM00388">
    <property type="entry name" value="HisKA"/>
    <property type="match status" value="1"/>
</dbReference>
<name>A0A841I2A1_9DEIO</name>
<dbReference type="Pfam" id="PF02518">
    <property type="entry name" value="HATPase_c"/>
    <property type="match status" value="1"/>
</dbReference>
<feature type="domain" description="HAMP" evidence="13">
    <location>
        <begin position="183"/>
        <end position="235"/>
    </location>
</feature>
<dbReference type="EC" id="2.7.13.3" evidence="3"/>
<dbReference type="Gene3D" id="1.10.287.130">
    <property type="match status" value="1"/>
</dbReference>
<keyword evidence="9" id="KW-0902">Two-component regulatory system</keyword>
<feature type="domain" description="Histidine kinase" evidence="12">
    <location>
        <begin position="243"/>
        <end position="438"/>
    </location>
</feature>
<dbReference type="CDD" id="cd00075">
    <property type="entry name" value="HATPase"/>
    <property type="match status" value="1"/>
</dbReference>
<dbReference type="SMART" id="SM00304">
    <property type="entry name" value="HAMP"/>
    <property type="match status" value="1"/>
</dbReference>
<evidence type="ECO:0000256" key="9">
    <source>
        <dbReference type="ARBA" id="ARBA00023012"/>
    </source>
</evidence>
<evidence type="ECO:0000313" key="15">
    <source>
        <dbReference type="Proteomes" id="UP000569951"/>
    </source>
</evidence>
<keyword evidence="8 11" id="KW-1133">Transmembrane helix</keyword>
<comment type="catalytic activity">
    <reaction evidence="1">
        <text>ATP + protein L-histidine = ADP + protein N-phospho-L-histidine.</text>
        <dbReference type="EC" id="2.7.13.3"/>
    </reaction>
</comment>
<dbReference type="InterPro" id="IPR036097">
    <property type="entry name" value="HisK_dim/P_sf"/>
</dbReference>
<dbReference type="RefSeq" id="WP_183988689.1">
    <property type="nucleotide sequence ID" value="NZ_JACHHG010000017.1"/>
</dbReference>
<comment type="caution">
    <text evidence="14">The sequence shown here is derived from an EMBL/GenBank/DDBJ whole genome shotgun (WGS) entry which is preliminary data.</text>
</comment>
<dbReference type="EMBL" id="JACHHG010000017">
    <property type="protein sequence ID" value="MBB6099951.1"/>
    <property type="molecule type" value="Genomic_DNA"/>
</dbReference>
<evidence type="ECO:0000313" key="14">
    <source>
        <dbReference type="EMBL" id="MBB6099951.1"/>
    </source>
</evidence>
<evidence type="ECO:0000256" key="2">
    <source>
        <dbReference type="ARBA" id="ARBA00004370"/>
    </source>
</evidence>
<evidence type="ECO:0000256" key="6">
    <source>
        <dbReference type="ARBA" id="ARBA00022692"/>
    </source>
</evidence>
<evidence type="ECO:0000256" key="1">
    <source>
        <dbReference type="ARBA" id="ARBA00000085"/>
    </source>
</evidence>
<evidence type="ECO:0000256" key="10">
    <source>
        <dbReference type="ARBA" id="ARBA00023136"/>
    </source>
</evidence>